<sequence length="227" mass="25241">MDGKVLVKNFRNDPGATFVVLIREADQPVSLGDLRQSLAEAGVPVAEVNREWDRLRKSIKDHPHISKPEPARYEWSPAAQPSKESFQKLLAKVNKRGQAWLTQAYADNVMDSLAKVETSGSRAQAGWSEQREREKASLLAEIVAKAEVMGAEGYSGQAIVDWLRDEAQSRHLMSIGRVGEVVKFDRERHEPDAGRQPRADQELRVLRPGFVWVGGGHSVVVAKALVE</sequence>
<dbReference type="RefSeq" id="WP_203837457.1">
    <property type="nucleotide sequence ID" value="NZ_BAAATV010000007.1"/>
</dbReference>
<proteinExistence type="predicted"/>
<evidence type="ECO:0000313" key="2">
    <source>
        <dbReference type="Proteomes" id="UP000603200"/>
    </source>
</evidence>
<gene>
    <name evidence="1" type="ORF">Ahu01nite_033910</name>
</gene>
<organism evidence="1 2">
    <name type="scientific">Winogradskya humida</name>
    <dbReference type="NCBI Taxonomy" id="113566"/>
    <lineage>
        <taxon>Bacteria</taxon>
        <taxon>Bacillati</taxon>
        <taxon>Actinomycetota</taxon>
        <taxon>Actinomycetes</taxon>
        <taxon>Micromonosporales</taxon>
        <taxon>Micromonosporaceae</taxon>
        <taxon>Winogradskya</taxon>
    </lineage>
</organism>
<dbReference type="Proteomes" id="UP000603200">
    <property type="component" value="Unassembled WGS sequence"/>
</dbReference>
<dbReference type="EMBL" id="BOMN01000040">
    <property type="protein sequence ID" value="GIE20289.1"/>
    <property type="molecule type" value="Genomic_DNA"/>
</dbReference>
<comment type="caution">
    <text evidence="1">The sequence shown here is derived from an EMBL/GenBank/DDBJ whole genome shotgun (WGS) entry which is preliminary data.</text>
</comment>
<keyword evidence="2" id="KW-1185">Reference proteome</keyword>
<name>A0ABQ3ZNY9_9ACTN</name>
<evidence type="ECO:0000313" key="1">
    <source>
        <dbReference type="EMBL" id="GIE20289.1"/>
    </source>
</evidence>
<accession>A0ABQ3ZNY9</accession>
<reference evidence="1 2" key="1">
    <citation type="submission" date="2021-01" db="EMBL/GenBank/DDBJ databases">
        <title>Whole genome shotgun sequence of Actinoplanes humidus NBRC 14915.</title>
        <authorList>
            <person name="Komaki H."/>
            <person name="Tamura T."/>
        </authorList>
    </citation>
    <scope>NUCLEOTIDE SEQUENCE [LARGE SCALE GENOMIC DNA]</scope>
    <source>
        <strain evidence="1 2">NBRC 14915</strain>
    </source>
</reference>
<protein>
    <submittedName>
        <fullName evidence="1">Uncharacterized protein</fullName>
    </submittedName>
</protein>